<dbReference type="PANTHER" id="PTHR30290">
    <property type="entry name" value="PERIPLASMIC BINDING COMPONENT OF ABC TRANSPORTER"/>
    <property type="match status" value="1"/>
</dbReference>
<keyword evidence="2" id="KW-0813">Transport</keyword>
<accession>A0A0F3GTK2</accession>
<reference evidence="5 6" key="1">
    <citation type="submission" date="2015-02" db="EMBL/GenBank/DDBJ databases">
        <title>Single-cell genomics of uncultivated deep-branching MTB reveals a conserved set of magnetosome genes.</title>
        <authorList>
            <person name="Kolinko S."/>
            <person name="Richter M."/>
            <person name="Glockner F.O."/>
            <person name="Brachmann A."/>
            <person name="Schuler D."/>
        </authorList>
    </citation>
    <scope>NUCLEOTIDE SEQUENCE [LARGE SCALE GENOMIC DNA]</scope>
    <source>
        <strain evidence="5">TM-1</strain>
    </source>
</reference>
<comment type="caution">
    <text evidence="5">The sequence shown here is derived from an EMBL/GenBank/DDBJ whole genome shotgun (WGS) entry which is preliminary data.</text>
</comment>
<dbReference type="Pfam" id="PF00496">
    <property type="entry name" value="SBP_bac_5"/>
    <property type="match status" value="1"/>
</dbReference>
<feature type="domain" description="Solute-binding protein family 5" evidence="4">
    <location>
        <begin position="11"/>
        <end position="110"/>
    </location>
</feature>
<evidence type="ECO:0000313" key="5">
    <source>
        <dbReference type="EMBL" id="KJU85177.1"/>
    </source>
</evidence>
<gene>
    <name evidence="5" type="ORF">MBAV_002633</name>
</gene>
<dbReference type="Gene3D" id="3.10.105.10">
    <property type="entry name" value="Dipeptide-binding Protein, Domain 3"/>
    <property type="match status" value="1"/>
</dbReference>
<organism evidence="5 6">
    <name type="scientific">Candidatus Magnetobacterium bavaricum</name>
    <dbReference type="NCBI Taxonomy" id="29290"/>
    <lineage>
        <taxon>Bacteria</taxon>
        <taxon>Pseudomonadati</taxon>
        <taxon>Nitrospirota</taxon>
        <taxon>Thermodesulfovibrionia</taxon>
        <taxon>Thermodesulfovibrionales</taxon>
        <taxon>Candidatus Magnetobacteriaceae</taxon>
        <taxon>Candidatus Magnetobacterium</taxon>
    </lineage>
</organism>
<dbReference type="SUPFAM" id="SSF53850">
    <property type="entry name" value="Periplasmic binding protein-like II"/>
    <property type="match status" value="1"/>
</dbReference>
<name>A0A0F3GTK2_9BACT</name>
<comment type="similarity">
    <text evidence="1">Belongs to the bacterial solute-binding protein 5 family.</text>
</comment>
<keyword evidence="3" id="KW-0732">Signal</keyword>
<dbReference type="GO" id="GO:0015833">
    <property type="term" value="P:peptide transport"/>
    <property type="evidence" value="ECO:0007669"/>
    <property type="project" value="TreeGrafter"/>
</dbReference>
<evidence type="ECO:0000256" key="2">
    <source>
        <dbReference type="ARBA" id="ARBA00022448"/>
    </source>
</evidence>
<dbReference type="PATRIC" id="fig|29290.4.peg.3505"/>
<dbReference type="EMBL" id="LACI01001134">
    <property type="protein sequence ID" value="KJU85177.1"/>
    <property type="molecule type" value="Genomic_DNA"/>
</dbReference>
<evidence type="ECO:0000259" key="4">
    <source>
        <dbReference type="Pfam" id="PF00496"/>
    </source>
</evidence>
<evidence type="ECO:0000313" key="6">
    <source>
        <dbReference type="Proteomes" id="UP000033423"/>
    </source>
</evidence>
<evidence type="ECO:0000256" key="1">
    <source>
        <dbReference type="ARBA" id="ARBA00005695"/>
    </source>
</evidence>
<sequence>MPAALKSYAVADYYPYDPDRARAFLKASGISGGVNLKFYVSAIQESIDIAEISAYYLREVGIGVEIRILEWSAYKVAINNGEPDMFWLSWWADYPDAENFLYPMFHSSNFGPGGNRIRYGNPQVDALIEQAQRTLASPERAVIYKRAEDIVAAEAPAVFFWHRNDYIVRQPWIKGLRLYPIYNMDKATGIENTKKRS</sequence>
<keyword evidence="6" id="KW-1185">Reference proteome</keyword>
<dbReference type="GO" id="GO:1904680">
    <property type="term" value="F:peptide transmembrane transporter activity"/>
    <property type="evidence" value="ECO:0007669"/>
    <property type="project" value="TreeGrafter"/>
</dbReference>
<dbReference type="Proteomes" id="UP000033423">
    <property type="component" value="Unassembled WGS sequence"/>
</dbReference>
<evidence type="ECO:0000256" key="3">
    <source>
        <dbReference type="ARBA" id="ARBA00022729"/>
    </source>
</evidence>
<dbReference type="PANTHER" id="PTHR30290:SF9">
    <property type="entry name" value="OLIGOPEPTIDE-BINDING PROTEIN APPA"/>
    <property type="match status" value="1"/>
</dbReference>
<dbReference type="InterPro" id="IPR039424">
    <property type="entry name" value="SBP_5"/>
</dbReference>
<proteinExistence type="inferred from homology"/>
<dbReference type="InterPro" id="IPR000914">
    <property type="entry name" value="SBP_5_dom"/>
</dbReference>
<dbReference type="AlphaFoldDB" id="A0A0F3GTK2"/>
<protein>
    <submittedName>
        <fullName evidence="5">ABC transporter substrate-binding protein</fullName>
    </submittedName>
</protein>